<dbReference type="CDD" id="cd01171">
    <property type="entry name" value="YXKO-related"/>
    <property type="match status" value="1"/>
</dbReference>
<dbReference type="Pfam" id="PF03853">
    <property type="entry name" value="YjeF_N"/>
    <property type="match status" value="1"/>
</dbReference>
<evidence type="ECO:0000256" key="7">
    <source>
        <dbReference type="ARBA" id="ARBA00022840"/>
    </source>
</evidence>
<sequence length="494" mass="49602">MIRALSVTEVRAAERAAMAQLPEGELMQRAAEGLAAVATARLAERDGRSVVALVGAGDNGGDTLYAAGLLSDAGFACAVVLLPDSGRARVHPAGLRAAELAGAAVVVAVDDPAGAVQAVAEGDVVLDGIVGIGGRPGLRPRAAELVDAIADDAWVIAVDVVSGLDPDGLDPDGDAVWADETVTFGVPKPAHLLPAGEGATGRLTVVDIGIETDEFPAAVERLTHDDVAELWPVPGPGDDKYSRGVLGVVAGGETYAGAAVLAVTAAVESGVGMVRYVGTPTPVGLVRHAVPEAVVGEGRVQAWLVGPGLDPQATGAEASAQLQVAREALASDLPLVLDAGGLDLLTETREAPTLLTPHAGELARLLSRLGPTVTRADVEREPVRHARRAAEQTGATVLLKGSTTIVVGPDPGGPVRSQTDAPAWLATAGAGDVLAGLAGTLLAAGLDPLDAGSLATLVHGVAADRVSGGGPVRALAVAQALRPTVRDLLRRADA</sequence>
<dbReference type="Proteomes" id="UP001150259">
    <property type="component" value="Unassembled WGS sequence"/>
</dbReference>
<comment type="catalytic activity">
    <reaction evidence="16 17 19">
        <text>(6S)-NADPHX + ADP = AMP + phosphate + NADPH + H(+)</text>
        <dbReference type="Rhea" id="RHEA:32235"/>
        <dbReference type="ChEBI" id="CHEBI:15378"/>
        <dbReference type="ChEBI" id="CHEBI:43474"/>
        <dbReference type="ChEBI" id="CHEBI:57783"/>
        <dbReference type="ChEBI" id="CHEBI:64076"/>
        <dbReference type="ChEBI" id="CHEBI:456215"/>
        <dbReference type="ChEBI" id="CHEBI:456216"/>
        <dbReference type="EC" id="4.2.1.136"/>
    </reaction>
</comment>
<protein>
    <recommendedName>
        <fullName evidence="19">Bifunctional NAD(P)H-hydrate repair enzyme</fullName>
    </recommendedName>
    <alternativeName>
        <fullName evidence="19">Nicotinamide nucleotide repair protein</fullName>
    </alternativeName>
    <domain>
        <recommendedName>
            <fullName evidence="19">ADP-dependent (S)-NAD(P)H-hydrate dehydratase</fullName>
            <ecNumber evidence="19">4.2.1.136</ecNumber>
        </recommendedName>
        <alternativeName>
            <fullName evidence="19">ADP-dependent NAD(P)HX dehydratase</fullName>
        </alternativeName>
    </domain>
    <domain>
        <recommendedName>
            <fullName evidence="19">NAD(P)H-hydrate epimerase</fullName>
            <ecNumber evidence="19">5.1.99.6</ecNumber>
        </recommendedName>
    </domain>
</protein>
<gene>
    <name evidence="18" type="primary">nnrE</name>
    <name evidence="17" type="synonym">nnrD</name>
    <name evidence="22" type="ORF">OO014_06685</name>
</gene>
<feature type="binding site" evidence="18">
    <location>
        <position position="159"/>
    </location>
    <ligand>
        <name>(6S)-NADPHX</name>
        <dbReference type="ChEBI" id="CHEBI:64076"/>
    </ligand>
</feature>
<dbReference type="InterPro" id="IPR004443">
    <property type="entry name" value="YjeF_N_dom"/>
</dbReference>
<comment type="function">
    <text evidence="18">Catalyzes the epimerization of the S- and R-forms of NAD(P)HX, a damaged form of NAD(P)H that is a result of enzymatic or heat-dependent hydration. This is a prerequisite for the S-specific NAD(P)H-hydrate dehydratase to allow the repair of both epimers of NAD(P)HX.</text>
</comment>
<keyword evidence="10 17" id="KW-0520">NAD</keyword>
<evidence type="ECO:0000256" key="14">
    <source>
        <dbReference type="ARBA" id="ARBA00025153"/>
    </source>
</evidence>
<evidence type="ECO:0000313" key="22">
    <source>
        <dbReference type="EMBL" id="MDC5696941.1"/>
    </source>
</evidence>
<comment type="caution">
    <text evidence="18">Lacks conserved residue(s) required for the propagation of feature annotation.</text>
</comment>
<proteinExistence type="inferred from homology"/>
<evidence type="ECO:0000313" key="23">
    <source>
        <dbReference type="Proteomes" id="UP001150259"/>
    </source>
</evidence>
<comment type="similarity">
    <text evidence="3 19">In the N-terminal section; belongs to the NnrE/AIBP family.</text>
</comment>
<comment type="cofactor">
    <cofactor evidence="17">
        <name>Mg(2+)</name>
        <dbReference type="ChEBI" id="CHEBI:18420"/>
    </cofactor>
</comment>
<dbReference type="Gene3D" id="3.40.50.10260">
    <property type="entry name" value="YjeF N-terminal domain"/>
    <property type="match status" value="1"/>
</dbReference>
<evidence type="ECO:0000256" key="11">
    <source>
        <dbReference type="ARBA" id="ARBA00023235"/>
    </source>
</evidence>
<comment type="similarity">
    <text evidence="4 19">In the C-terminal section; belongs to the NnrD/CARKD family.</text>
</comment>
<keyword evidence="11 18" id="KW-0413">Isomerase</keyword>
<feature type="binding site" evidence="18">
    <location>
        <position position="162"/>
    </location>
    <ligand>
        <name>K(+)</name>
        <dbReference type="ChEBI" id="CHEBI:29103"/>
    </ligand>
</feature>
<dbReference type="EMBL" id="JAPFQL010000021">
    <property type="protein sequence ID" value="MDC5696941.1"/>
    <property type="molecule type" value="Genomic_DNA"/>
</dbReference>
<dbReference type="EC" id="4.2.1.136" evidence="19"/>
<feature type="binding site" evidence="18">
    <location>
        <position position="127"/>
    </location>
    <ligand>
        <name>K(+)</name>
        <dbReference type="ChEBI" id="CHEBI:29103"/>
    </ligand>
</feature>
<feature type="domain" description="YjeF N-terminal" evidence="21">
    <location>
        <begin position="10"/>
        <end position="216"/>
    </location>
</feature>
<comment type="catalytic activity">
    <reaction evidence="1 18 19">
        <text>(6R)-NADHX = (6S)-NADHX</text>
        <dbReference type="Rhea" id="RHEA:32215"/>
        <dbReference type="ChEBI" id="CHEBI:64074"/>
        <dbReference type="ChEBI" id="CHEBI:64075"/>
        <dbReference type="EC" id="5.1.99.6"/>
    </reaction>
</comment>
<feature type="binding site" evidence="17">
    <location>
        <position position="432"/>
    </location>
    <ligand>
        <name>(6S)-NADPHX</name>
        <dbReference type="ChEBI" id="CHEBI:64076"/>
    </ligand>
</feature>
<dbReference type="SUPFAM" id="SSF64153">
    <property type="entry name" value="YjeF N-terminal domain-like"/>
    <property type="match status" value="1"/>
</dbReference>
<evidence type="ECO:0000259" key="20">
    <source>
        <dbReference type="PROSITE" id="PS51383"/>
    </source>
</evidence>
<dbReference type="InterPro" id="IPR029056">
    <property type="entry name" value="Ribokinase-like"/>
</dbReference>
<dbReference type="Gene3D" id="3.40.1190.20">
    <property type="match status" value="1"/>
</dbReference>
<evidence type="ECO:0000256" key="8">
    <source>
        <dbReference type="ARBA" id="ARBA00022857"/>
    </source>
</evidence>
<keyword evidence="6 17" id="KW-0547">Nucleotide-binding</keyword>
<feature type="binding site" evidence="17">
    <location>
        <position position="258"/>
    </location>
    <ligand>
        <name>(6S)-NADPHX</name>
        <dbReference type="ChEBI" id="CHEBI:64076"/>
    </ligand>
</feature>
<dbReference type="PANTHER" id="PTHR12592">
    <property type="entry name" value="ATP-DEPENDENT (S)-NAD(P)H-HYDRATE DEHYDRATASE FAMILY MEMBER"/>
    <property type="match status" value="1"/>
</dbReference>
<comment type="caution">
    <text evidence="22">The sequence shown here is derived from an EMBL/GenBank/DDBJ whole genome shotgun (WGS) entry which is preliminary data.</text>
</comment>
<feature type="binding site" evidence="18">
    <location>
        <begin position="131"/>
        <end position="137"/>
    </location>
    <ligand>
        <name>(6S)-NADPHX</name>
        <dbReference type="ChEBI" id="CHEBI:64076"/>
    </ligand>
</feature>
<dbReference type="PANTHER" id="PTHR12592:SF0">
    <property type="entry name" value="ATP-DEPENDENT (S)-NAD(P)H-HYDRATE DEHYDRATASE"/>
    <property type="match status" value="1"/>
</dbReference>
<keyword evidence="9 18" id="KW-0630">Potassium</keyword>
<comment type="function">
    <text evidence="14 19">Bifunctional enzyme that catalyzes the epimerization of the S- and R-forms of NAD(P)HX and the dehydration of the S-form of NAD(P)HX at the expense of ADP, which is converted to AMP. This allows the repair of both epimers of NAD(P)HX, a damaged form of NAD(P)H that is a result of enzymatic or heat-dependent hydration.</text>
</comment>
<keyword evidence="5 18" id="KW-0479">Metal-binding</keyword>
<reference evidence="22 23" key="1">
    <citation type="submission" date="2022-11" db="EMBL/GenBank/DDBJ databases">
        <title>Anaerobic phenanthrene biodegradation by a DNRA strain PheN6.</title>
        <authorList>
            <person name="Zhang Z."/>
        </authorList>
    </citation>
    <scope>NUCLEOTIDE SEQUENCE [LARGE SCALE GENOMIC DNA]</scope>
    <source>
        <strain evidence="22 23">PheN6</strain>
    </source>
</reference>
<dbReference type="InterPro" id="IPR030677">
    <property type="entry name" value="Nnr"/>
</dbReference>
<keyword evidence="8 17" id="KW-0521">NADP</keyword>
<dbReference type="InterPro" id="IPR000631">
    <property type="entry name" value="CARKD"/>
</dbReference>
<dbReference type="Pfam" id="PF01256">
    <property type="entry name" value="Carb_kinase"/>
    <property type="match status" value="1"/>
</dbReference>
<evidence type="ECO:0000256" key="10">
    <source>
        <dbReference type="ARBA" id="ARBA00023027"/>
    </source>
</evidence>
<comment type="cofactor">
    <cofactor evidence="18 19">
        <name>K(+)</name>
        <dbReference type="ChEBI" id="CHEBI:29103"/>
    </cofactor>
    <text evidence="18 19">Binds 1 potassium ion per subunit.</text>
</comment>
<organism evidence="22 23">
    <name type="scientific">Intrasporangium calvum</name>
    <dbReference type="NCBI Taxonomy" id="53358"/>
    <lineage>
        <taxon>Bacteria</taxon>
        <taxon>Bacillati</taxon>
        <taxon>Actinomycetota</taxon>
        <taxon>Actinomycetes</taxon>
        <taxon>Micrococcales</taxon>
        <taxon>Intrasporangiaceae</taxon>
        <taxon>Intrasporangium</taxon>
    </lineage>
</organism>
<feature type="binding site" evidence="18">
    <location>
        <position position="59"/>
    </location>
    <ligand>
        <name>K(+)</name>
        <dbReference type="ChEBI" id="CHEBI:29103"/>
    </ligand>
</feature>
<feature type="binding site" evidence="17">
    <location>
        <position position="358"/>
    </location>
    <ligand>
        <name>(6S)-NADPHX</name>
        <dbReference type="ChEBI" id="CHEBI:64076"/>
    </ligand>
</feature>
<evidence type="ECO:0000256" key="4">
    <source>
        <dbReference type="ARBA" id="ARBA00009524"/>
    </source>
</evidence>
<evidence type="ECO:0000256" key="2">
    <source>
        <dbReference type="ARBA" id="ARBA00000909"/>
    </source>
</evidence>
<dbReference type="PROSITE" id="PS51383">
    <property type="entry name" value="YJEF_C_3"/>
    <property type="match status" value="1"/>
</dbReference>
<evidence type="ECO:0000256" key="1">
    <source>
        <dbReference type="ARBA" id="ARBA00000013"/>
    </source>
</evidence>
<evidence type="ECO:0000256" key="12">
    <source>
        <dbReference type="ARBA" id="ARBA00023239"/>
    </source>
</evidence>
<evidence type="ECO:0000256" key="9">
    <source>
        <dbReference type="ARBA" id="ARBA00022958"/>
    </source>
</evidence>
<comment type="function">
    <text evidence="17">Catalyzes the dehydration of the S-form of NAD(P)HX at the expense of ADP, which is converted to AMP. Together with NAD(P)HX epimerase, which catalyzes the epimerization of the S- and R-forms, the enzyme allows the repair of both epimers of NAD(P)HX, a damaged form of NAD(P)H that is a result of enzymatic or heat-dependent hydration.</text>
</comment>
<feature type="binding site" evidence="17">
    <location>
        <position position="431"/>
    </location>
    <ligand>
        <name>AMP</name>
        <dbReference type="ChEBI" id="CHEBI:456215"/>
    </ligand>
</feature>
<evidence type="ECO:0000256" key="3">
    <source>
        <dbReference type="ARBA" id="ARBA00006001"/>
    </source>
</evidence>
<evidence type="ECO:0000256" key="16">
    <source>
        <dbReference type="ARBA" id="ARBA00049209"/>
    </source>
</evidence>
<keyword evidence="13" id="KW-0511">Multifunctional enzyme</keyword>
<dbReference type="EC" id="5.1.99.6" evidence="19"/>
<dbReference type="PROSITE" id="PS51385">
    <property type="entry name" value="YJEF_N"/>
    <property type="match status" value="1"/>
</dbReference>
<evidence type="ECO:0000259" key="21">
    <source>
        <dbReference type="PROSITE" id="PS51385"/>
    </source>
</evidence>
<dbReference type="HAMAP" id="MF_01966">
    <property type="entry name" value="NADHX_epimerase"/>
    <property type="match status" value="1"/>
</dbReference>
<comment type="similarity">
    <text evidence="18">Belongs to the NnrE/AIBP family.</text>
</comment>
<feature type="binding site" evidence="17">
    <location>
        <begin position="400"/>
        <end position="404"/>
    </location>
    <ligand>
        <name>AMP</name>
        <dbReference type="ChEBI" id="CHEBI:456215"/>
    </ligand>
</feature>
<dbReference type="InterPro" id="IPR036652">
    <property type="entry name" value="YjeF_N_dom_sf"/>
</dbReference>
<dbReference type="PIRSF" id="PIRSF017184">
    <property type="entry name" value="Nnr"/>
    <property type="match status" value="1"/>
</dbReference>
<dbReference type="HAMAP" id="MF_01965">
    <property type="entry name" value="NADHX_dehydratase"/>
    <property type="match status" value="1"/>
</dbReference>
<evidence type="ECO:0000256" key="5">
    <source>
        <dbReference type="ARBA" id="ARBA00022723"/>
    </source>
</evidence>
<evidence type="ECO:0000256" key="15">
    <source>
        <dbReference type="ARBA" id="ARBA00048238"/>
    </source>
</evidence>
<comment type="subunit">
    <text evidence="17">Homotetramer.</text>
</comment>
<feature type="binding site" evidence="17">
    <location>
        <position position="308"/>
    </location>
    <ligand>
        <name>(6S)-NADPHX</name>
        <dbReference type="ChEBI" id="CHEBI:64076"/>
    </ligand>
</feature>
<evidence type="ECO:0000256" key="17">
    <source>
        <dbReference type="HAMAP-Rule" id="MF_01965"/>
    </source>
</evidence>
<evidence type="ECO:0000256" key="18">
    <source>
        <dbReference type="HAMAP-Rule" id="MF_01966"/>
    </source>
</evidence>
<evidence type="ECO:0000256" key="19">
    <source>
        <dbReference type="PIRNR" id="PIRNR017184"/>
    </source>
</evidence>
<evidence type="ECO:0000256" key="13">
    <source>
        <dbReference type="ARBA" id="ARBA00023268"/>
    </source>
</evidence>
<keyword evidence="7 17" id="KW-0067">ATP-binding</keyword>
<keyword evidence="23" id="KW-1185">Reference proteome</keyword>
<feature type="binding site" evidence="18">
    <location>
        <begin position="58"/>
        <end position="62"/>
    </location>
    <ligand>
        <name>(6S)-NADPHX</name>
        <dbReference type="ChEBI" id="CHEBI:64076"/>
    </ligand>
</feature>
<name>A0ABT5GG99_9MICO</name>
<comment type="catalytic activity">
    <reaction evidence="15 17 19">
        <text>(6S)-NADHX + ADP = AMP + phosphate + NADH + H(+)</text>
        <dbReference type="Rhea" id="RHEA:32223"/>
        <dbReference type="ChEBI" id="CHEBI:15378"/>
        <dbReference type="ChEBI" id="CHEBI:43474"/>
        <dbReference type="ChEBI" id="CHEBI:57945"/>
        <dbReference type="ChEBI" id="CHEBI:64074"/>
        <dbReference type="ChEBI" id="CHEBI:456215"/>
        <dbReference type="ChEBI" id="CHEBI:456216"/>
        <dbReference type="EC" id="4.2.1.136"/>
    </reaction>
</comment>
<keyword evidence="12 17" id="KW-0456">Lyase</keyword>
<evidence type="ECO:0000256" key="6">
    <source>
        <dbReference type="ARBA" id="ARBA00022741"/>
    </source>
</evidence>
<feature type="domain" description="YjeF C-terminal" evidence="20">
    <location>
        <begin position="223"/>
        <end position="488"/>
    </location>
</feature>
<dbReference type="SUPFAM" id="SSF53613">
    <property type="entry name" value="Ribokinase-like"/>
    <property type="match status" value="1"/>
</dbReference>
<comment type="similarity">
    <text evidence="17">Belongs to the NnrD/CARKD family.</text>
</comment>
<comment type="catalytic activity">
    <reaction evidence="2 18 19">
        <text>(6R)-NADPHX = (6S)-NADPHX</text>
        <dbReference type="Rhea" id="RHEA:32227"/>
        <dbReference type="ChEBI" id="CHEBI:64076"/>
        <dbReference type="ChEBI" id="CHEBI:64077"/>
        <dbReference type="EC" id="5.1.99.6"/>
    </reaction>
</comment>
<accession>A0ABT5GG99</accession>
<dbReference type="RefSeq" id="WP_272461514.1">
    <property type="nucleotide sequence ID" value="NZ_JAPFQL010000021.1"/>
</dbReference>